<proteinExistence type="predicted"/>
<dbReference type="AlphaFoldDB" id="A0A7H1MLN3"/>
<dbReference type="RefSeq" id="WP_006846092.1">
    <property type="nucleotide sequence ID" value="NZ_CP026847.1"/>
</dbReference>
<reference evidence="1 2" key="1">
    <citation type="submission" date="2019-08" db="EMBL/GenBank/DDBJ databases">
        <authorList>
            <person name="Chang H.C."/>
            <person name="Mun S.Y."/>
        </authorList>
    </citation>
    <scope>NUCLEOTIDE SEQUENCE [LARGE SCALE GENOMIC DNA]</scope>
    <source>
        <strain evidence="1 2">SK</strain>
    </source>
</reference>
<sequence>MAKFLQKIILGITVLVLSVGLITSIVAPFSLLTLIGIILVVIGWLYFSPKLNHLEPHKTKLIVFVIFILMILGQIMVLKYLPSSVYHDPFRVYYQAEQLALNHQSWAGTSYFWRYPNNAVIAVLLSWVLKITHLLGISTQLTMYGLSLICFDGFIASMLYIARKKVNNSPAIQVGIITFFAVLPLSYTYMIKVFYTDSIVLLCLTWIVYIVLDWGKHNKKRRYFNGVWLVCLTILGQLVKPNLIIVLIAGLLWALWNLIYYREIFKKEIMIPIMLLIVGFGVSVPAKQVILNSANYHQNAKYELPTTSWIYMGLNQHKHGIYAGDDVHGLLKLKDKEERQQALNHKIPERLQTYTFIGWIEHSFTKMGILLSSQPLPMAYTGGHVEAPNWYQKHQANLSQFIVLVQRMLWGSLYGLALLSTIQSFKNIKFERHGDQLGFVNLILLGYVALHTLIWETEARYGLVLIPMLFYIVWHNYEYLNSSISLRKPRLRKIFWWGLSMFIVVLGVTIMFAPRKNEKIITIAQRSQLSQQYHAKPTKLLPNQILSQKVRVGTKINQFTLQVPRGSQVTGHLINLDEQKSYKLKLVSTSKGTFMTNQHPLAAGYYEMELRNKTNQVQRVWSVALLDYRLAPYNVRSTQKLPAGSSFIYTFYDHQRGVHL</sequence>
<accession>A0A7H1MLN3</accession>
<organism evidence="1 2">
    <name type="scientific">Weissella koreensis</name>
    <dbReference type="NCBI Taxonomy" id="165096"/>
    <lineage>
        <taxon>Bacteria</taxon>
        <taxon>Bacillati</taxon>
        <taxon>Bacillota</taxon>
        <taxon>Bacilli</taxon>
        <taxon>Lactobacillales</taxon>
        <taxon>Lactobacillaceae</taxon>
        <taxon>Weissella</taxon>
    </lineage>
</organism>
<protein>
    <recommendedName>
        <fullName evidence="3">Glycosyltransferase RgtA/B/C/D-like domain-containing protein</fullName>
    </recommendedName>
</protein>
<evidence type="ECO:0008006" key="3">
    <source>
        <dbReference type="Google" id="ProtNLM"/>
    </source>
</evidence>
<dbReference type="EMBL" id="CP043431">
    <property type="protein sequence ID" value="QNT64369.1"/>
    <property type="molecule type" value="Genomic_DNA"/>
</dbReference>
<evidence type="ECO:0000313" key="2">
    <source>
        <dbReference type="Proteomes" id="UP000516446"/>
    </source>
</evidence>
<name>A0A7H1MLN3_9LACO</name>
<evidence type="ECO:0000313" key="1">
    <source>
        <dbReference type="EMBL" id="QNT64369.1"/>
    </source>
</evidence>
<gene>
    <name evidence="1" type="ORF">FY536_03305</name>
</gene>
<dbReference type="Proteomes" id="UP000516446">
    <property type="component" value="Chromosome"/>
</dbReference>
<keyword evidence="2" id="KW-1185">Reference proteome</keyword>